<dbReference type="Proteomes" id="UP000323653">
    <property type="component" value="Chromosome"/>
</dbReference>
<keyword evidence="3" id="KW-0675">Receptor</keyword>
<dbReference type="Pfam" id="PF07715">
    <property type="entry name" value="Plug"/>
    <property type="match status" value="1"/>
</dbReference>
<accession>A0A5C0VHI3</accession>
<feature type="domain" description="TonB-dependent receptor plug" evidence="2">
    <location>
        <begin position="118"/>
        <end position="212"/>
    </location>
</feature>
<sequence length="807" mass="91837">MRSFLLAILLGFSVNVFAQQTLRLSGKISNAQSESLSGVEISVKDADIKKVSNIKGEYTINLKPGTYTLTFSLSGYNPNVSYLKLDKNTVLNVVLVKDKQMLDLVVVNDQSARVEGMTSINARNFELSPNVAQSFEAMLKQLPGVSTNNELSSQYSVRGGNFDENLIYINDVEIFKPYLVRNGQQEGLSLINPDLIANVKFSAGGFSARYGDKLSSVLDVNYKTRDTAASVISVGTNGVSASTFFAQKKFNVAVSFRNKRNRFVLNAQPVRGSYDPRFYDLQTLINYKASTRLNVEFLGIANSSEFSLFPQSRETTFGTLQQTLRLRVNYEGQEIDQYTNLVGALTFNYKLNDKAKLKWINSAFIMSERENFDITGSYLFDEVETDFLGGGFGNVVANRGIGAFQDYGRNQMDARVIASDIKYYFSKNNSHWETSLRFQQDFIKDELLEFNYLDSAGYTLPNNQANGFPILDYRNASNTLTTNRISGYILNTSDIGAHFTLASGLRFNYNSFTKELLPSPRLVLTYNPKKEKDILYRFASGYYAQTPFYRELRGFNGQINPDVKSQKSLHFIASSDYKFKSMGTNLRFNTEVYYKALLQLTPYELENLRVRYNAGLTSKGYAAGLDFSISGEFVRDLESSFRLSLMKTEEDINGDSFTKTDANGNQQVVFPGFIKRPTDQRVNFSIFFQDRLFNSPTYKVHLSLLYGSRLPSWPPRTNNFTTNFTIPPYRRVDIGFSKDILDKESIKRFKWFDTYFNSFIVYAEVFNLLNINNTVSYLWLTDVNNNRYAIPNFLTSRQLNFKIIAKF</sequence>
<keyword evidence="1" id="KW-0732">Signal</keyword>
<dbReference type="Gene3D" id="2.170.130.10">
    <property type="entry name" value="TonB-dependent receptor, plug domain"/>
    <property type="match status" value="1"/>
</dbReference>
<protein>
    <submittedName>
        <fullName evidence="3">TonB-dependent receptor plug domain-containing protein</fullName>
    </submittedName>
</protein>
<evidence type="ECO:0000259" key="2">
    <source>
        <dbReference type="Pfam" id="PF07715"/>
    </source>
</evidence>
<dbReference type="EMBL" id="CP043329">
    <property type="protein sequence ID" value="QEK51529.1"/>
    <property type="molecule type" value="Genomic_DNA"/>
</dbReference>
<keyword evidence="4" id="KW-1185">Reference proteome</keyword>
<dbReference type="InterPro" id="IPR012910">
    <property type="entry name" value="Plug_dom"/>
</dbReference>
<dbReference type="Pfam" id="PF13715">
    <property type="entry name" value="CarbopepD_reg_2"/>
    <property type="match status" value="1"/>
</dbReference>
<feature type="signal peptide" evidence="1">
    <location>
        <begin position="1"/>
        <end position="18"/>
    </location>
</feature>
<dbReference type="InterPro" id="IPR037066">
    <property type="entry name" value="Plug_dom_sf"/>
</dbReference>
<dbReference type="Gene3D" id="2.60.40.1120">
    <property type="entry name" value="Carboxypeptidase-like, regulatory domain"/>
    <property type="match status" value="1"/>
</dbReference>
<dbReference type="KEGG" id="pej:FYC62_07535"/>
<dbReference type="AlphaFoldDB" id="A0A5C0VHI3"/>
<proteinExistence type="predicted"/>
<name>A0A5C0VHI3_9SPHI</name>
<feature type="chain" id="PRO_5022695109" evidence="1">
    <location>
        <begin position="19"/>
        <end position="807"/>
    </location>
</feature>
<evidence type="ECO:0000256" key="1">
    <source>
        <dbReference type="SAM" id="SignalP"/>
    </source>
</evidence>
<dbReference type="SUPFAM" id="SSF56935">
    <property type="entry name" value="Porins"/>
    <property type="match status" value="1"/>
</dbReference>
<dbReference type="SUPFAM" id="SSF49464">
    <property type="entry name" value="Carboxypeptidase regulatory domain-like"/>
    <property type="match status" value="1"/>
</dbReference>
<organism evidence="3 4">
    <name type="scientific">Pedobacter aquae</name>
    <dbReference type="NCBI Taxonomy" id="2605747"/>
    <lineage>
        <taxon>Bacteria</taxon>
        <taxon>Pseudomonadati</taxon>
        <taxon>Bacteroidota</taxon>
        <taxon>Sphingobacteriia</taxon>
        <taxon>Sphingobacteriales</taxon>
        <taxon>Sphingobacteriaceae</taxon>
        <taxon>Pedobacter</taxon>
    </lineage>
</organism>
<evidence type="ECO:0000313" key="3">
    <source>
        <dbReference type="EMBL" id="QEK51529.1"/>
    </source>
</evidence>
<dbReference type="RefSeq" id="WP_149074514.1">
    <property type="nucleotide sequence ID" value="NZ_CP043329.1"/>
</dbReference>
<dbReference type="InterPro" id="IPR008969">
    <property type="entry name" value="CarboxyPept-like_regulatory"/>
</dbReference>
<reference evidence="3 4" key="1">
    <citation type="submission" date="2019-08" db="EMBL/GenBank/DDBJ databases">
        <title>Pedobacter sp. nov., isolated from Han river, South Korea.</title>
        <authorList>
            <person name="Lee D.-H."/>
            <person name="Kim Y.-S."/>
            <person name="Hwang E.-M."/>
            <person name="Le Tran T.C."/>
            <person name="Cha C.-J."/>
        </authorList>
    </citation>
    <scope>NUCLEOTIDE SEQUENCE [LARGE SCALE GENOMIC DNA]</scope>
    <source>
        <strain evidence="3 4">CJ43</strain>
    </source>
</reference>
<evidence type="ECO:0000313" key="4">
    <source>
        <dbReference type="Proteomes" id="UP000323653"/>
    </source>
</evidence>
<gene>
    <name evidence="3" type="ORF">FYC62_07535</name>
</gene>